<dbReference type="InterPro" id="IPR011006">
    <property type="entry name" value="CheY-like_superfamily"/>
</dbReference>
<evidence type="ECO:0000256" key="1">
    <source>
        <dbReference type="ARBA" id="ARBA00022553"/>
    </source>
</evidence>
<keyword evidence="1" id="KW-0597">Phosphoprotein</keyword>
<protein>
    <submittedName>
        <fullName evidence="8">Two-component system, cell cycle response regulator CtrA</fullName>
    </submittedName>
</protein>
<keyword evidence="9" id="KW-1185">Reference proteome</keyword>
<dbReference type="Pfam" id="PF00486">
    <property type="entry name" value="Trans_reg_C"/>
    <property type="match status" value="1"/>
</dbReference>
<evidence type="ECO:0000313" key="8">
    <source>
        <dbReference type="EMBL" id="SDI51686.1"/>
    </source>
</evidence>
<evidence type="ECO:0000256" key="5">
    <source>
        <dbReference type="ARBA" id="ARBA00023163"/>
    </source>
</evidence>
<sequence>MRYLIAETTWKMMSLSHVHAGNGTLLTRCDQAEEIEEFHRAGAHDLLVCDASLLVQHSSLARLRDIKPDVPICLLARNAASDQTAAWLMAGADAVLPDSAALTEMAARLNAVARRALGVARPVLECGPLLLDLELRRARVGEVTLSLSPKLYELLEFLALRPGRLASREELMSHVYGFENEPAPRVFDVYMCNLRSHLASLKGALAIETVRGEGYRLQVTERRGTARPLAA</sequence>
<dbReference type="PANTHER" id="PTHR48111:SF22">
    <property type="entry name" value="REGULATOR OF RPOS"/>
    <property type="match status" value="1"/>
</dbReference>
<dbReference type="GO" id="GO:0005829">
    <property type="term" value="C:cytosol"/>
    <property type="evidence" value="ECO:0007669"/>
    <property type="project" value="TreeGrafter"/>
</dbReference>
<dbReference type="GO" id="GO:0006355">
    <property type="term" value="P:regulation of DNA-templated transcription"/>
    <property type="evidence" value="ECO:0007669"/>
    <property type="project" value="InterPro"/>
</dbReference>
<dbReference type="InterPro" id="IPR001867">
    <property type="entry name" value="OmpR/PhoB-type_DNA-bd"/>
</dbReference>
<dbReference type="PANTHER" id="PTHR48111">
    <property type="entry name" value="REGULATOR OF RPOS"/>
    <property type="match status" value="1"/>
</dbReference>
<evidence type="ECO:0000313" key="9">
    <source>
        <dbReference type="Proteomes" id="UP000199093"/>
    </source>
</evidence>
<dbReference type="SUPFAM" id="SSF52172">
    <property type="entry name" value="CheY-like"/>
    <property type="match status" value="1"/>
</dbReference>
<dbReference type="InterPro" id="IPR039420">
    <property type="entry name" value="WalR-like"/>
</dbReference>
<dbReference type="InterPro" id="IPR036388">
    <property type="entry name" value="WH-like_DNA-bd_sf"/>
</dbReference>
<feature type="DNA-binding region" description="OmpR/PhoB-type" evidence="6">
    <location>
        <begin position="121"/>
        <end position="219"/>
    </location>
</feature>
<dbReference type="OrthoDB" id="7873839at2"/>
<dbReference type="GO" id="GO:0000976">
    <property type="term" value="F:transcription cis-regulatory region binding"/>
    <property type="evidence" value="ECO:0007669"/>
    <property type="project" value="TreeGrafter"/>
</dbReference>
<dbReference type="Gene3D" id="3.40.50.2300">
    <property type="match status" value="1"/>
</dbReference>
<dbReference type="AlphaFoldDB" id="A0A1G8L7Q6"/>
<proteinExistence type="predicted"/>
<dbReference type="STRING" id="555512.SAMN04487993_100612"/>
<dbReference type="RefSeq" id="WP_089845714.1">
    <property type="nucleotide sequence ID" value="NZ_FNEJ01000006.1"/>
</dbReference>
<name>A0A1G8L7Q6_9RHOB</name>
<keyword evidence="4 6" id="KW-0238">DNA-binding</keyword>
<dbReference type="Proteomes" id="UP000199093">
    <property type="component" value="Unassembled WGS sequence"/>
</dbReference>
<dbReference type="SMART" id="SM00862">
    <property type="entry name" value="Trans_reg_C"/>
    <property type="match status" value="1"/>
</dbReference>
<dbReference type="InterPro" id="IPR016032">
    <property type="entry name" value="Sig_transdc_resp-reg_C-effctor"/>
</dbReference>
<evidence type="ECO:0000259" key="7">
    <source>
        <dbReference type="PROSITE" id="PS51755"/>
    </source>
</evidence>
<evidence type="ECO:0000256" key="3">
    <source>
        <dbReference type="ARBA" id="ARBA00023015"/>
    </source>
</evidence>
<dbReference type="SUPFAM" id="SSF46894">
    <property type="entry name" value="C-terminal effector domain of the bipartite response regulators"/>
    <property type="match status" value="1"/>
</dbReference>
<accession>A0A1G8L7Q6</accession>
<evidence type="ECO:0000256" key="6">
    <source>
        <dbReference type="PROSITE-ProRule" id="PRU01091"/>
    </source>
</evidence>
<dbReference type="EMBL" id="FNEJ01000006">
    <property type="protein sequence ID" value="SDI51686.1"/>
    <property type="molecule type" value="Genomic_DNA"/>
</dbReference>
<dbReference type="CDD" id="cd00383">
    <property type="entry name" value="trans_reg_C"/>
    <property type="match status" value="1"/>
</dbReference>
<dbReference type="PROSITE" id="PS51755">
    <property type="entry name" value="OMPR_PHOB"/>
    <property type="match status" value="1"/>
</dbReference>
<reference evidence="8 9" key="1">
    <citation type="submission" date="2016-10" db="EMBL/GenBank/DDBJ databases">
        <authorList>
            <person name="de Groot N.N."/>
        </authorList>
    </citation>
    <scope>NUCLEOTIDE SEQUENCE [LARGE SCALE GENOMIC DNA]</scope>
    <source>
        <strain evidence="8 9">DSM 26424</strain>
    </source>
</reference>
<evidence type="ECO:0000256" key="2">
    <source>
        <dbReference type="ARBA" id="ARBA00023012"/>
    </source>
</evidence>
<keyword evidence="3" id="KW-0805">Transcription regulation</keyword>
<feature type="domain" description="OmpR/PhoB-type" evidence="7">
    <location>
        <begin position="121"/>
        <end position="219"/>
    </location>
</feature>
<dbReference type="GO" id="GO:0032993">
    <property type="term" value="C:protein-DNA complex"/>
    <property type="evidence" value="ECO:0007669"/>
    <property type="project" value="TreeGrafter"/>
</dbReference>
<gene>
    <name evidence="8" type="ORF">SAMN04487993_100612</name>
</gene>
<organism evidence="8 9">
    <name type="scientific">Salipiger marinus</name>
    <dbReference type="NCBI Taxonomy" id="555512"/>
    <lineage>
        <taxon>Bacteria</taxon>
        <taxon>Pseudomonadati</taxon>
        <taxon>Pseudomonadota</taxon>
        <taxon>Alphaproteobacteria</taxon>
        <taxon>Rhodobacterales</taxon>
        <taxon>Roseobacteraceae</taxon>
        <taxon>Salipiger</taxon>
    </lineage>
</organism>
<evidence type="ECO:0000256" key="4">
    <source>
        <dbReference type="ARBA" id="ARBA00023125"/>
    </source>
</evidence>
<keyword evidence="5" id="KW-0804">Transcription</keyword>
<dbReference type="GO" id="GO:0000156">
    <property type="term" value="F:phosphorelay response regulator activity"/>
    <property type="evidence" value="ECO:0007669"/>
    <property type="project" value="TreeGrafter"/>
</dbReference>
<keyword evidence="2" id="KW-0902">Two-component regulatory system</keyword>
<dbReference type="Gene3D" id="1.10.10.10">
    <property type="entry name" value="Winged helix-like DNA-binding domain superfamily/Winged helix DNA-binding domain"/>
    <property type="match status" value="1"/>
</dbReference>